<dbReference type="PROSITE" id="PS50126">
    <property type="entry name" value="S1"/>
    <property type="match status" value="1"/>
</dbReference>
<dbReference type="SUPFAM" id="SSF50249">
    <property type="entry name" value="Nucleic acid-binding proteins"/>
    <property type="match status" value="1"/>
</dbReference>
<dbReference type="PANTHER" id="PTHR30001">
    <property type="entry name" value="RIBONUCLEASE"/>
    <property type="match status" value="1"/>
</dbReference>
<dbReference type="InterPro" id="IPR012340">
    <property type="entry name" value="NA-bd_OB-fold"/>
</dbReference>
<keyword evidence="5" id="KW-0694">RNA-binding</keyword>
<sequence length="515" mass="56260">MKQVAISGTGGWLRAALLEQGRLVEWRSEQAETEPLAGCVYRGRVTDVLPGIQAAFVDIGQGKNAFLYVDDALPPFHGTEKRPINELVRVGETLLVQVSKEAAEGKAPKVTTRVSIPGRLLVYLPPEGRAAGMPASGLPGAGVPVEPGARVSVSRKIADEAKRRKLRELAAGLLADGEGVIVRTEAENAGDEEVARELAYLRKRWREALASAAGRKTPCLICRDADLIEAALRDFGAEVVEEIVVEEAAAFQRVRELAEALFPGAADKLRRYQGREPLFERLGVAAQLDRALQRRIPLPSGGHLVFDRTEAMTVIDVNTGAFSGKGGQQREQAVTAANLEAAREIARQLRLRDIGGIVLIDFVSMQEAANRERVLTALRAEAAKDTARVAVLGMTALGLVELTRKRVRASLAERMTEPCPCCGGTGRVLSVDELERRLFDELSGLVRSQEAEAALVEVPARLYERLAAGGPEEWERPLHLYVLGSDRLPPERYRILYAGRSEEAERLYREKSEMS</sequence>
<keyword evidence="8" id="KW-1185">Reference proteome</keyword>
<evidence type="ECO:0000313" key="8">
    <source>
        <dbReference type="Proteomes" id="UP001151071"/>
    </source>
</evidence>
<comment type="caution">
    <text evidence="7">The sequence shown here is derived from an EMBL/GenBank/DDBJ whole genome shotgun (WGS) entry which is preliminary data.</text>
</comment>
<name>A0A9X3Z3R3_9BACL</name>
<dbReference type="InterPro" id="IPR003029">
    <property type="entry name" value="S1_domain"/>
</dbReference>
<dbReference type="Gene3D" id="2.40.50.140">
    <property type="entry name" value="Nucleic acid-binding proteins"/>
    <property type="match status" value="1"/>
</dbReference>
<dbReference type="Proteomes" id="UP001151071">
    <property type="component" value="Unassembled WGS sequence"/>
</dbReference>
<evidence type="ECO:0000256" key="2">
    <source>
        <dbReference type="ARBA" id="ARBA00022723"/>
    </source>
</evidence>
<evidence type="ECO:0000259" key="6">
    <source>
        <dbReference type="PROSITE" id="PS50126"/>
    </source>
</evidence>
<evidence type="ECO:0000313" key="7">
    <source>
        <dbReference type="EMBL" id="MDA5109008.1"/>
    </source>
</evidence>
<reference evidence="7" key="1">
    <citation type="submission" date="2022-12" db="EMBL/GenBank/DDBJ databases">
        <title>Draft genome sequence of the thermophilic strain Brevibacillus thermoruber HT42, isolated from Los Humeros, Puebla, Mexico, with biotechnological potential.</title>
        <authorList>
            <person name="Lara Sanchez J."/>
            <person name="Solis Palacios R."/>
            <person name="Bustos Baena A.S."/>
            <person name="Ruz Baez A.E."/>
            <person name="Espinosa Luna G."/>
            <person name="Oliart Ros R.M."/>
        </authorList>
    </citation>
    <scope>NUCLEOTIDE SEQUENCE</scope>
    <source>
        <strain evidence="7">HT42</strain>
    </source>
</reference>
<comment type="cofactor">
    <cofactor evidence="1">
        <name>Mg(2+)</name>
        <dbReference type="ChEBI" id="CHEBI:18420"/>
    </cofactor>
</comment>
<dbReference type="GO" id="GO:0003723">
    <property type="term" value="F:RNA binding"/>
    <property type="evidence" value="ECO:0007669"/>
    <property type="project" value="UniProtKB-KW"/>
</dbReference>
<evidence type="ECO:0000256" key="5">
    <source>
        <dbReference type="ARBA" id="ARBA00022884"/>
    </source>
</evidence>
<dbReference type="GO" id="GO:0006364">
    <property type="term" value="P:rRNA processing"/>
    <property type="evidence" value="ECO:0007669"/>
    <property type="project" value="TreeGrafter"/>
</dbReference>
<dbReference type="PANTHER" id="PTHR30001:SF0">
    <property type="entry name" value="RIBONUCLEASE G"/>
    <property type="match status" value="1"/>
</dbReference>
<evidence type="ECO:0000256" key="3">
    <source>
        <dbReference type="ARBA" id="ARBA00022801"/>
    </source>
</evidence>
<dbReference type="EMBL" id="JAPYYP010000012">
    <property type="protein sequence ID" value="MDA5109008.1"/>
    <property type="molecule type" value="Genomic_DNA"/>
</dbReference>
<dbReference type="CDD" id="cd04453">
    <property type="entry name" value="S1_RNase_E"/>
    <property type="match status" value="1"/>
</dbReference>
<dbReference type="InterPro" id="IPR019307">
    <property type="entry name" value="RNA-bd_AU-1/RNase_E/G"/>
</dbReference>
<keyword evidence="2" id="KW-0479">Metal-binding</keyword>
<evidence type="ECO:0000256" key="1">
    <source>
        <dbReference type="ARBA" id="ARBA00001946"/>
    </source>
</evidence>
<dbReference type="Pfam" id="PF10150">
    <property type="entry name" value="RNase_E_G"/>
    <property type="match status" value="1"/>
</dbReference>
<protein>
    <submittedName>
        <fullName evidence="7">Ribonuclease E/G</fullName>
    </submittedName>
</protein>
<dbReference type="RefSeq" id="WP_271140161.1">
    <property type="nucleotide sequence ID" value="NZ_JAPYYP010000012.1"/>
</dbReference>
<gene>
    <name evidence="7" type="ORF">O3V59_11600</name>
</gene>
<evidence type="ECO:0000256" key="4">
    <source>
        <dbReference type="ARBA" id="ARBA00022842"/>
    </source>
</evidence>
<dbReference type="SMART" id="SM00316">
    <property type="entry name" value="S1"/>
    <property type="match status" value="1"/>
</dbReference>
<feature type="domain" description="S1 motif" evidence="6">
    <location>
        <begin position="38"/>
        <end position="113"/>
    </location>
</feature>
<dbReference type="InterPro" id="IPR004659">
    <property type="entry name" value="RNase_E/G"/>
</dbReference>
<accession>A0A9X3Z3R3</accession>
<proteinExistence type="predicted"/>
<dbReference type="GO" id="GO:0005737">
    <property type="term" value="C:cytoplasm"/>
    <property type="evidence" value="ECO:0007669"/>
    <property type="project" value="TreeGrafter"/>
</dbReference>
<dbReference type="GO" id="GO:0046872">
    <property type="term" value="F:metal ion binding"/>
    <property type="evidence" value="ECO:0007669"/>
    <property type="project" value="UniProtKB-KW"/>
</dbReference>
<organism evidence="7 8">
    <name type="scientific">Brevibacillus thermoruber</name>
    <dbReference type="NCBI Taxonomy" id="33942"/>
    <lineage>
        <taxon>Bacteria</taxon>
        <taxon>Bacillati</taxon>
        <taxon>Bacillota</taxon>
        <taxon>Bacilli</taxon>
        <taxon>Bacillales</taxon>
        <taxon>Paenibacillaceae</taxon>
        <taxon>Brevibacillus</taxon>
    </lineage>
</organism>
<keyword evidence="4" id="KW-0460">Magnesium</keyword>
<dbReference type="GO" id="GO:0004540">
    <property type="term" value="F:RNA nuclease activity"/>
    <property type="evidence" value="ECO:0007669"/>
    <property type="project" value="InterPro"/>
</dbReference>
<dbReference type="AlphaFoldDB" id="A0A9X3Z3R3"/>
<keyword evidence="3" id="KW-0378">Hydrolase</keyword>
<dbReference type="GO" id="GO:0016787">
    <property type="term" value="F:hydrolase activity"/>
    <property type="evidence" value="ECO:0007669"/>
    <property type="project" value="UniProtKB-KW"/>
</dbReference>